<name>A0ABN1MUA1_9FLAO</name>
<accession>A0ABN1MUA1</accession>
<dbReference type="EMBL" id="BAAAFH010000022">
    <property type="protein sequence ID" value="GAA0876896.1"/>
    <property type="molecule type" value="Genomic_DNA"/>
</dbReference>
<evidence type="ECO:0000313" key="2">
    <source>
        <dbReference type="Proteomes" id="UP001501126"/>
    </source>
</evidence>
<organism evidence="1 2">
    <name type="scientific">Wandonia haliotis</name>
    <dbReference type="NCBI Taxonomy" id="574963"/>
    <lineage>
        <taxon>Bacteria</taxon>
        <taxon>Pseudomonadati</taxon>
        <taxon>Bacteroidota</taxon>
        <taxon>Flavobacteriia</taxon>
        <taxon>Flavobacteriales</taxon>
        <taxon>Crocinitomicaceae</taxon>
        <taxon>Wandonia</taxon>
    </lineage>
</organism>
<comment type="caution">
    <text evidence="1">The sequence shown here is derived from an EMBL/GenBank/DDBJ whole genome shotgun (WGS) entry which is preliminary data.</text>
</comment>
<dbReference type="RefSeq" id="WP_343790671.1">
    <property type="nucleotide sequence ID" value="NZ_BAAAFH010000022.1"/>
</dbReference>
<protein>
    <recommendedName>
        <fullName evidence="3">Lipoprotein</fullName>
    </recommendedName>
</protein>
<sequence length="224" mass="25495">MKYVVLLLSSILFSCSSGGGMRGNLQHQIETDHNDIEAEIDPQLLFEKSQDSLRKVLLASKPNENLKASLLQELYIRGLVNPKGDNISFKLPFDLHGIDCGAPDCYSTDISFEIPLTKPVEFPDEIEFKIYEHGCVDTETIINSTFRLTENLPDYVNYYSIELKSNLVIRKNGTLYYYPHLKSGSVDLETMERIFQDSDLDTIEIVPYQSTGMTANEYELFITN</sequence>
<dbReference type="Proteomes" id="UP001501126">
    <property type="component" value="Unassembled WGS sequence"/>
</dbReference>
<keyword evidence="2" id="KW-1185">Reference proteome</keyword>
<proteinExistence type="predicted"/>
<gene>
    <name evidence="1" type="ORF">GCM10009118_33060</name>
</gene>
<evidence type="ECO:0000313" key="1">
    <source>
        <dbReference type="EMBL" id="GAA0876896.1"/>
    </source>
</evidence>
<reference evidence="1 2" key="1">
    <citation type="journal article" date="2019" name="Int. J. Syst. Evol. Microbiol.">
        <title>The Global Catalogue of Microorganisms (GCM) 10K type strain sequencing project: providing services to taxonomists for standard genome sequencing and annotation.</title>
        <authorList>
            <consortium name="The Broad Institute Genomics Platform"/>
            <consortium name="The Broad Institute Genome Sequencing Center for Infectious Disease"/>
            <person name="Wu L."/>
            <person name="Ma J."/>
        </authorList>
    </citation>
    <scope>NUCLEOTIDE SEQUENCE [LARGE SCALE GENOMIC DNA]</scope>
    <source>
        <strain evidence="1 2">JCM 16083</strain>
    </source>
</reference>
<evidence type="ECO:0008006" key="3">
    <source>
        <dbReference type="Google" id="ProtNLM"/>
    </source>
</evidence>
<dbReference type="PROSITE" id="PS51257">
    <property type="entry name" value="PROKAR_LIPOPROTEIN"/>
    <property type="match status" value="1"/>
</dbReference>